<keyword evidence="2" id="KW-1185">Reference proteome</keyword>
<dbReference type="AlphaFoldDB" id="H2C0X7"/>
<name>H2C0X7_9CREN</name>
<dbReference type="HOGENOM" id="CLU_914057_0_0_2"/>
<evidence type="ECO:0000313" key="1">
    <source>
        <dbReference type="EMBL" id="EHP69926.1"/>
    </source>
</evidence>
<dbReference type="STRING" id="671065.MetMK1DRAFT_00004280"/>
<sequence>MTSYGLWSYWRELNGVSEIRVALLRLKVKGYINAYSRKVMNYYFSSTDYVPATTLRGAILELEYQTKGKVNDKFWVGPALPLGSAFSHFFIPLNEKARDGGKDSAEAQEMKGVLEEAGKVDKWDKESVYKLVREKGLLGHGRKPRIGAVIRKVGERDGYNLYERVRLNSVVQMQTAVDKLTGSNAREMLFAYEYKEFRDLWTLSSPDLPQDRGVLRMGRGKSRSGFQVSFEKVRELDLELAKKGEVGYCLTPCAPSVMGVKLLDGDYLGDLSIYTGWFTNDHVTGTKPTFRVLREGTLVKVREAGNYQRLLGAGLNFLVKVNDLGELLEKVM</sequence>
<dbReference type="Proteomes" id="UP000003980">
    <property type="component" value="Unassembled WGS sequence"/>
</dbReference>
<gene>
    <name evidence="1" type="ORF">MetMK1DRAFT_00004280</name>
</gene>
<accession>H2C0X7</accession>
<evidence type="ECO:0000313" key="2">
    <source>
        <dbReference type="Proteomes" id="UP000003980"/>
    </source>
</evidence>
<reference evidence="1 2" key="1">
    <citation type="submission" date="2012-01" db="EMBL/GenBank/DDBJ databases">
        <title>Improved High-Quality Draft sequence of Metallosphaera yellowstonensis MK1.</title>
        <authorList>
            <consortium name="US DOE Joint Genome Institute"/>
            <person name="Lucas S."/>
            <person name="Han J."/>
            <person name="Cheng J.-F."/>
            <person name="Goodwin L."/>
            <person name="Pitluck S."/>
            <person name="Peters L."/>
            <person name="Teshima H."/>
            <person name="Detter J.C."/>
            <person name="Han C."/>
            <person name="Tapia R."/>
            <person name="Land M."/>
            <person name="Hauser L."/>
            <person name="Kyrpides N."/>
            <person name="Kozubal M."/>
            <person name="Macur R.E."/>
            <person name="Jay Z."/>
            <person name="Inskeep W."/>
            <person name="Woyke T."/>
        </authorList>
    </citation>
    <scope>NUCLEOTIDE SEQUENCE [LARGE SCALE GENOMIC DNA]</scope>
    <source>
        <strain evidence="1 2">MK1</strain>
    </source>
</reference>
<proteinExistence type="predicted"/>
<organism evidence="1 2">
    <name type="scientific">Metallosphaera yellowstonensis MK1</name>
    <dbReference type="NCBI Taxonomy" id="671065"/>
    <lineage>
        <taxon>Archaea</taxon>
        <taxon>Thermoproteota</taxon>
        <taxon>Thermoprotei</taxon>
        <taxon>Sulfolobales</taxon>
        <taxon>Sulfolobaceae</taxon>
        <taxon>Metallosphaera</taxon>
    </lineage>
</organism>
<protein>
    <submittedName>
        <fullName evidence="1">Uncharacterized protein</fullName>
    </submittedName>
</protein>
<dbReference type="eggNOG" id="arCOG06024">
    <property type="taxonomic scope" value="Archaea"/>
</dbReference>
<dbReference type="EMBL" id="JH597761">
    <property type="protein sequence ID" value="EHP69926.1"/>
    <property type="molecule type" value="Genomic_DNA"/>
</dbReference>